<keyword evidence="3 5" id="KW-1133">Transmembrane helix</keyword>
<name>A0A7W7W4Z1_9ACTN</name>
<evidence type="ECO:0000256" key="4">
    <source>
        <dbReference type="ARBA" id="ARBA00023136"/>
    </source>
</evidence>
<protein>
    <submittedName>
        <fullName evidence="7">Uncharacterized membrane protein YidH (DUF202 family)</fullName>
    </submittedName>
</protein>
<proteinExistence type="predicted"/>
<feature type="transmembrane region" description="Helical" evidence="5">
    <location>
        <begin position="99"/>
        <end position="121"/>
    </location>
</feature>
<keyword evidence="4 5" id="KW-0472">Membrane</keyword>
<comment type="subcellular location">
    <subcellularLocation>
        <location evidence="1">Endomembrane system</location>
        <topology evidence="1">Multi-pass membrane protein</topology>
    </subcellularLocation>
</comment>
<feature type="transmembrane region" description="Helical" evidence="5">
    <location>
        <begin position="16"/>
        <end position="34"/>
    </location>
</feature>
<evidence type="ECO:0000256" key="3">
    <source>
        <dbReference type="ARBA" id="ARBA00022989"/>
    </source>
</evidence>
<dbReference type="AlphaFoldDB" id="A0A7W7W4Z1"/>
<dbReference type="InterPro" id="IPR003807">
    <property type="entry name" value="DUF202"/>
</dbReference>
<keyword evidence="2 5" id="KW-0812">Transmembrane</keyword>
<dbReference type="Proteomes" id="UP000523007">
    <property type="component" value="Unassembled WGS sequence"/>
</dbReference>
<dbReference type="GO" id="GO:0012505">
    <property type="term" value="C:endomembrane system"/>
    <property type="evidence" value="ECO:0007669"/>
    <property type="project" value="UniProtKB-SubCell"/>
</dbReference>
<organism evidence="7 8">
    <name type="scientific">Lipingzhangella halophila</name>
    <dbReference type="NCBI Taxonomy" id="1783352"/>
    <lineage>
        <taxon>Bacteria</taxon>
        <taxon>Bacillati</taxon>
        <taxon>Actinomycetota</taxon>
        <taxon>Actinomycetes</taxon>
        <taxon>Streptosporangiales</taxon>
        <taxon>Nocardiopsidaceae</taxon>
        <taxon>Lipingzhangella</taxon>
    </lineage>
</organism>
<reference evidence="7 8" key="1">
    <citation type="submission" date="2020-08" db="EMBL/GenBank/DDBJ databases">
        <title>Sequencing the genomes of 1000 actinobacteria strains.</title>
        <authorList>
            <person name="Klenk H.-P."/>
        </authorList>
    </citation>
    <scope>NUCLEOTIDE SEQUENCE [LARGE SCALE GENOMIC DNA]</scope>
    <source>
        <strain evidence="7 8">DSM 102030</strain>
    </source>
</reference>
<dbReference type="EMBL" id="JACHJT010000001">
    <property type="protein sequence ID" value="MBB4934306.1"/>
    <property type="molecule type" value="Genomic_DNA"/>
</dbReference>
<gene>
    <name evidence="7" type="ORF">F4561_005126</name>
</gene>
<evidence type="ECO:0000256" key="1">
    <source>
        <dbReference type="ARBA" id="ARBA00004127"/>
    </source>
</evidence>
<feature type="transmembrane region" description="Helical" evidence="5">
    <location>
        <begin position="54"/>
        <end position="72"/>
    </location>
</feature>
<dbReference type="RefSeq" id="WP_184582286.1">
    <property type="nucleotide sequence ID" value="NZ_JACHJT010000001.1"/>
</dbReference>
<evidence type="ECO:0000256" key="2">
    <source>
        <dbReference type="ARBA" id="ARBA00022692"/>
    </source>
</evidence>
<dbReference type="Pfam" id="PF02656">
    <property type="entry name" value="DUF202"/>
    <property type="match status" value="1"/>
</dbReference>
<evidence type="ECO:0000256" key="5">
    <source>
        <dbReference type="SAM" id="Phobius"/>
    </source>
</evidence>
<keyword evidence="8" id="KW-1185">Reference proteome</keyword>
<evidence type="ECO:0000259" key="6">
    <source>
        <dbReference type="Pfam" id="PF02656"/>
    </source>
</evidence>
<comment type="caution">
    <text evidence="7">The sequence shown here is derived from an EMBL/GenBank/DDBJ whole genome shotgun (WGS) entry which is preliminary data.</text>
</comment>
<feature type="domain" description="DUF202" evidence="6">
    <location>
        <begin position="7"/>
        <end position="78"/>
    </location>
</feature>
<evidence type="ECO:0000313" key="7">
    <source>
        <dbReference type="EMBL" id="MBB4934306.1"/>
    </source>
</evidence>
<sequence>MRRRSGDPGLQPERTLLSWQRTVALIIVVALLYVRDPFQSGGSNAVAGLDPPQRVAVAALAVVVSGVLIAHVRRRWRACGNEGRDGGVGWVVAPLARPWALFFVSAGVAGFGVVIAAGAVLD</sequence>
<evidence type="ECO:0000313" key="8">
    <source>
        <dbReference type="Proteomes" id="UP000523007"/>
    </source>
</evidence>
<accession>A0A7W7W4Z1</accession>